<protein>
    <submittedName>
        <fullName evidence="3">Uncharacterized protein</fullName>
    </submittedName>
</protein>
<proteinExistence type="predicted"/>
<feature type="compositionally biased region" description="Low complexity" evidence="1">
    <location>
        <begin position="161"/>
        <end position="171"/>
    </location>
</feature>
<sequence length="227" mass="22543">MRQIMLTVAVTAAVPVLPALLPALPAAADEAPTGGRIQVLPVGAEPAAAVDSNRVCRFYLAASGFRGADHVGYRVNRVSGSSRVSVSGTVFLAGGKGKSNDIRVPDGRYTISWTAPGATVPSGRRVITVACNAPAETPAAGTNAPGQPKAPGTAPGKDVDPAATAAPATAPEGPVTPLTPAPGTGGVLGTPNHSTPNDSGALTGKATEALKPLLPKWLTTVLAPGAR</sequence>
<keyword evidence="2" id="KW-0732">Signal</keyword>
<organism evidence="3 4">
    <name type="scientific">Thermomonospora umbrina</name>
    <dbReference type="NCBI Taxonomy" id="111806"/>
    <lineage>
        <taxon>Bacteria</taxon>
        <taxon>Bacillati</taxon>
        <taxon>Actinomycetota</taxon>
        <taxon>Actinomycetes</taxon>
        <taxon>Streptosporangiales</taxon>
        <taxon>Thermomonosporaceae</taxon>
        <taxon>Thermomonospora</taxon>
    </lineage>
</organism>
<keyword evidence="4" id="KW-1185">Reference proteome</keyword>
<gene>
    <name evidence="3" type="ORF">DFJ69_4533</name>
</gene>
<comment type="caution">
    <text evidence="3">The sequence shown here is derived from an EMBL/GenBank/DDBJ whole genome shotgun (WGS) entry which is preliminary data.</text>
</comment>
<reference evidence="3 4" key="1">
    <citation type="submission" date="2018-08" db="EMBL/GenBank/DDBJ databases">
        <title>Sequencing the genomes of 1000 actinobacteria strains.</title>
        <authorList>
            <person name="Klenk H.-P."/>
        </authorList>
    </citation>
    <scope>NUCLEOTIDE SEQUENCE [LARGE SCALE GENOMIC DNA]</scope>
    <source>
        <strain evidence="3 4">DSM 43927</strain>
    </source>
</reference>
<feature type="signal peptide" evidence="2">
    <location>
        <begin position="1"/>
        <end position="28"/>
    </location>
</feature>
<accession>A0A3D9SWZ2</accession>
<dbReference type="Proteomes" id="UP000256661">
    <property type="component" value="Unassembled WGS sequence"/>
</dbReference>
<feature type="region of interest" description="Disordered" evidence="1">
    <location>
        <begin position="137"/>
        <end position="207"/>
    </location>
</feature>
<feature type="chain" id="PRO_5017712926" evidence="2">
    <location>
        <begin position="29"/>
        <end position="227"/>
    </location>
</feature>
<evidence type="ECO:0000256" key="2">
    <source>
        <dbReference type="SAM" id="SignalP"/>
    </source>
</evidence>
<feature type="compositionally biased region" description="Polar residues" evidence="1">
    <location>
        <begin position="191"/>
        <end position="200"/>
    </location>
</feature>
<name>A0A3D9SWZ2_9ACTN</name>
<dbReference type="AlphaFoldDB" id="A0A3D9SWZ2"/>
<dbReference type="EMBL" id="QTTT01000001">
    <property type="protein sequence ID" value="REE99030.1"/>
    <property type="molecule type" value="Genomic_DNA"/>
</dbReference>
<evidence type="ECO:0000313" key="4">
    <source>
        <dbReference type="Proteomes" id="UP000256661"/>
    </source>
</evidence>
<evidence type="ECO:0000313" key="3">
    <source>
        <dbReference type="EMBL" id="REE99030.1"/>
    </source>
</evidence>
<evidence type="ECO:0000256" key="1">
    <source>
        <dbReference type="SAM" id="MobiDB-lite"/>
    </source>
</evidence>